<keyword evidence="4 7" id="KW-0863">Zinc-finger</keyword>
<keyword evidence="5" id="KW-0862">Zinc</keyword>
<comment type="subcellular location">
    <subcellularLocation>
        <location evidence="1">Nucleus</location>
    </subcellularLocation>
</comment>
<dbReference type="CTD" id="20317920"/>
<dbReference type="InterPro" id="IPR013087">
    <property type="entry name" value="Znf_C2H2_type"/>
</dbReference>
<dbReference type="GO" id="GO:0000978">
    <property type="term" value="F:RNA polymerase II cis-regulatory region sequence-specific DNA binding"/>
    <property type="evidence" value="ECO:0007669"/>
    <property type="project" value="TreeGrafter"/>
</dbReference>
<dbReference type="GO" id="GO:0008270">
    <property type="term" value="F:zinc ion binding"/>
    <property type="evidence" value="ECO:0007669"/>
    <property type="project" value="UniProtKB-KW"/>
</dbReference>
<protein>
    <recommendedName>
        <fullName evidence="8">C2H2-type domain-containing protein</fullName>
    </recommendedName>
</protein>
<dbReference type="Proteomes" id="UP000054324">
    <property type="component" value="Unassembled WGS sequence"/>
</dbReference>
<keyword evidence="10" id="KW-1185">Reference proteome</keyword>
<dbReference type="AlphaFoldDB" id="A0A074ZRL2"/>
<dbReference type="KEGG" id="ovi:T265_03733"/>
<evidence type="ECO:0000256" key="3">
    <source>
        <dbReference type="ARBA" id="ARBA00022737"/>
    </source>
</evidence>
<gene>
    <name evidence="9" type="ORF">T265_03733</name>
</gene>
<feature type="domain" description="C2H2-type" evidence="8">
    <location>
        <begin position="159"/>
        <end position="186"/>
    </location>
</feature>
<sequence length="330" mass="37775">MKDSYQMPYYFEFSKTFDRGHTSRCSTNLIPTVFKGKYVYYIKAFLSDRKSPVREGLTYSPFSSHCDKQEQARFINVRQGGKRNCPSDNHLAASQLSALTIGVLDNLFDSYAPINVEEYEPSGNLETCFNFTTYAHTSGAEKQANKRSNKDSEFMSYDYKCPKCSKGFHFRSRLTQHLVTHSDLKKYKCDFCASHFKLPEGRKVHMIEHHWELMAANGNTDERVSPQQCTDNQEYFAQISNVEKSGASKKSALIRTPGFNHMCAYCDRFFRTPFSLKITLVGCVGSLEDAGEFAELSGITPDVYRSQFLACKFFRQSGPQYPSCRLEVYL</sequence>
<keyword evidence="6" id="KW-0539">Nucleus</keyword>
<reference evidence="9 10" key="1">
    <citation type="submission" date="2013-11" db="EMBL/GenBank/DDBJ databases">
        <title>Opisthorchis viverrini - life in the bile duct.</title>
        <authorList>
            <person name="Young N.D."/>
            <person name="Nagarajan N."/>
            <person name="Lin S.J."/>
            <person name="Korhonen P.K."/>
            <person name="Jex A.R."/>
            <person name="Hall R.S."/>
            <person name="Safavi-Hemami H."/>
            <person name="Kaewkong W."/>
            <person name="Bertrand D."/>
            <person name="Gao S."/>
            <person name="Seet Q."/>
            <person name="Wongkham S."/>
            <person name="Teh B.T."/>
            <person name="Wongkham C."/>
            <person name="Intapan P.M."/>
            <person name="Maleewong W."/>
            <person name="Yang X."/>
            <person name="Hu M."/>
            <person name="Wang Z."/>
            <person name="Hofmann A."/>
            <person name="Sternberg P.W."/>
            <person name="Tan P."/>
            <person name="Wang J."/>
            <person name="Gasser R.B."/>
        </authorList>
    </citation>
    <scope>NUCLEOTIDE SEQUENCE [LARGE SCALE GENOMIC DNA]</scope>
</reference>
<dbReference type="Gene3D" id="3.30.160.60">
    <property type="entry name" value="Classic Zinc Finger"/>
    <property type="match status" value="1"/>
</dbReference>
<proteinExistence type="predicted"/>
<dbReference type="InterPro" id="IPR050527">
    <property type="entry name" value="Snail/Krueppel_Znf"/>
</dbReference>
<evidence type="ECO:0000256" key="4">
    <source>
        <dbReference type="ARBA" id="ARBA00022771"/>
    </source>
</evidence>
<evidence type="ECO:0000256" key="7">
    <source>
        <dbReference type="PROSITE-ProRule" id="PRU00042"/>
    </source>
</evidence>
<dbReference type="EMBL" id="KL596673">
    <property type="protein sequence ID" value="KER29716.1"/>
    <property type="molecule type" value="Genomic_DNA"/>
</dbReference>
<evidence type="ECO:0000256" key="6">
    <source>
        <dbReference type="ARBA" id="ARBA00023242"/>
    </source>
</evidence>
<evidence type="ECO:0000313" key="9">
    <source>
        <dbReference type="EMBL" id="KER29716.1"/>
    </source>
</evidence>
<dbReference type="InterPro" id="IPR036236">
    <property type="entry name" value="Znf_C2H2_sf"/>
</dbReference>
<organism evidence="9 10">
    <name type="scientific">Opisthorchis viverrini</name>
    <name type="common">Southeast Asian liver fluke</name>
    <dbReference type="NCBI Taxonomy" id="6198"/>
    <lineage>
        <taxon>Eukaryota</taxon>
        <taxon>Metazoa</taxon>
        <taxon>Spiralia</taxon>
        <taxon>Lophotrochozoa</taxon>
        <taxon>Platyhelminthes</taxon>
        <taxon>Trematoda</taxon>
        <taxon>Digenea</taxon>
        <taxon>Opisthorchiida</taxon>
        <taxon>Opisthorchiata</taxon>
        <taxon>Opisthorchiidae</taxon>
        <taxon>Opisthorchis</taxon>
    </lineage>
</organism>
<dbReference type="SUPFAM" id="SSF57667">
    <property type="entry name" value="beta-beta-alpha zinc fingers"/>
    <property type="match status" value="1"/>
</dbReference>
<dbReference type="OrthoDB" id="5305647at2759"/>
<dbReference type="GeneID" id="20317920"/>
<dbReference type="GO" id="GO:0000981">
    <property type="term" value="F:DNA-binding transcription factor activity, RNA polymerase II-specific"/>
    <property type="evidence" value="ECO:0007669"/>
    <property type="project" value="TreeGrafter"/>
</dbReference>
<evidence type="ECO:0000256" key="5">
    <source>
        <dbReference type="ARBA" id="ARBA00022833"/>
    </source>
</evidence>
<dbReference type="PANTHER" id="PTHR24388">
    <property type="entry name" value="ZINC FINGER PROTEIN"/>
    <property type="match status" value="1"/>
</dbReference>
<keyword evidence="3" id="KW-0677">Repeat</keyword>
<keyword evidence="2" id="KW-0479">Metal-binding</keyword>
<dbReference type="GO" id="GO:0005634">
    <property type="term" value="C:nucleus"/>
    <property type="evidence" value="ECO:0007669"/>
    <property type="project" value="UniProtKB-SubCell"/>
</dbReference>
<dbReference type="STRING" id="6198.A0A074ZRL2"/>
<evidence type="ECO:0000256" key="2">
    <source>
        <dbReference type="ARBA" id="ARBA00022723"/>
    </source>
</evidence>
<evidence type="ECO:0000259" key="8">
    <source>
        <dbReference type="PROSITE" id="PS50157"/>
    </source>
</evidence>
<dbReference type="PROSITE" id="PS00028">
    <property type="entry name" value="ZINC_FINGER_C2H2_1"/>
    <property type="match status" value="2"/>
</dbReference>
<dbReference type="SMART" id="SM00355">
    <property type="entry name" value="ZnF_C2H2"/>
    <property type="match status" value="2"/>
</dbReference>
<accession>A0A074ZRL2</accession>
<dbReference type="PROSITE" id="PS50157">
    <property type="entry name" value="ZINC_FINGER_C2H2_2"/>
    <property type="match status" value="1"/>
</dbReference>
<evidence type="ECO:0000313" key="10">
    <source>
        <dbReference type="Proteomes" id="UP000054324"/>
    </source>
</evidence>
<evidence type="ECO:0000256" key="1">
    <source>
        <dbReference type="ARBA" id="ARBA00004123"/>
    </source>
</evidence>
<dbReference type="PANTHER" id="PTHR24388:SF54">
    <property type="entry name" value="PROTEIN ESCARGOT"/>
    <property type="match status" value="1"/>
</dbReference>
<dbReference type="RefSeq" id="XP_009166544.1">
    <property type="nucleotide sequence ID" value="XM_009168280.1"/>
</dbReference>
<name>A0A074ZRL2_OPIVI</name>